<reference evidence="2" key="1">
    <citation type="submission" date="2018-02" db="EMBL/GenBank/DDBJ databases">
        <title>Rhizophora mucronata_Transcriptome.</title>
        <authorList>
            <person name="Meera S.P."/>
            <person name="Sreeshan A."/>
            <person name="Augustine A."/>
        </authorList>
    </citation>
    <scope>NUCLEOTIDE SEQUENCE</scope>
    <source>
        <tissue evidence="2">Leaf</tissue>
    </source>
</reference>
<feature type="region of interest" description="Disordered" evidence="1">
    <location>
        <begin position="1"/>
        <end position="21"/>
    </location>
</feature>
<dbReference type="AlphaFoldDB" id="A0A2P2P8W9"/>
<organism evidence="2">
    <name type="scientific">Rhizophora mucronata</name>
    <name type="common">Asiatic mangrove</name>
    <dbReference type="NCBI Taxonomy" id="61149"/>
    <lineage>
        <taxon>Eukaryota</taxon>
        <taxon>Viridiplantae</taxon>
        <taxon>Streptophyta</taxon>
        <taxon>Embryophyta</taxon>
        <taxon>Tracheophyta</taxon>
        <taxon>Spermatophyta</taxon>
        <taxon>Magnoliopsida</taxon>
        <taxon>eudicotyledons</taxon>
        <taxon>Gunneridae</taxon>
        <taxon>Pentapetalae</taxon>
        <taxon>rosids</taxon>
        <taxon>fabids</taxon>
        <taxon>Malpighiales</taxon>
        <taxon>Rhizophoraceae</taxon>
        <taxon>Rhizophora</taxon>
    </lineage>
</organism>
<evidence type="ECO:0000256" key="1">
    <source>
        <dbReference type="SAM" id="MobiDB-lite"/>
    </source>
</evidence>
<proteinExistence type="predicted"/>
<name>A0A2P2P8W9_RHIMU</name>
<dbReference type="EMBL" id="GGEC01070714">
    <property type="protein sequence ID" value="MBX51198.1"/>
    <property type="molecule type" value="Transcribed_RNA"/>
</dbReference>
<protein>
    <submittedName>
        <fullName evidence="2">Uncharacterized protein</fullName>
    </submittedName>
</protein>
<sequence>MILPKVQTRVIGRSGLSSKEN</sequence>
<evidence type="ECO:0000313" key="2">
    <source>
        <dbReference type="EMBL" id="MBX51198.1"/>
    </source>
</evidence>
<accession>A0A2P2P8W9</accession>